<dbReference type="Proteomes" id="UP001056323">
    <property type="component" value="Chromosome"/>
</dbReference>
<gene>
    <name evidence="13" type="ORF">M9394_01705</name>
    <name evidence="12" type="ORF">M9404_03060</name>
</gene>
<dbReference type="EMBL" id="CP097750">
    <property type="protein sequence ID" value="URJ24473.1"/>
    <property type="molecule type" value="Genomic_DNA"/>
</dbReference>
<evidence type="ECO:0000256" key="7">
    <source>
        <dbReference type="ARBA" id="ARBA00022847"/>
    </source>
</evidence>
<dbReference type="KEGG" id="bhb:M9394_01705"/>
<evidence type="ECO:0000256" key="3">
    <source>
        <dbReference type="ARBA" id="ARBA00022448"/>
    </source>
</evidence>
<evidence type="ECO:0000256" key="11">
    <source>
        <dbReference type="RuleBase" id="RU363058"/>
    </source>
</evidence>
<reference evidence="13" key="1">
    <citation type="submission" date="2022-05" db="EMBL/GenBank/DDBJ databases">
        <title>Impact of host demography and evolutionary history on endosymbiont molecular evolution: a test in carpenter ants (Genus Camponotus) and their Blochmannia endosymbionts.</title>
        <authorList>
            <person name="Manthey J.D."/>
            <person name="Giron J.C."/>
            <person name="Hruska J.P."/>
        </authorList>
    </citation>
    <scope>NUCLEOTIDE SEQUENCE</scope>
    <source>
        <strain evidence="13">C-049</strain>
        <strain evidence="12">C-050</strain>
    </source>
</reference>
<name>A0AAE9L4L7_9ENTR</name>
<dbReference type="PANTHER" id="PTHR11101">
    <property type="entry name" value="PHOSPHATE TRANSPORTER"/>
    <property type="match status" value="1"/>
</dbReference>
<dbReference type="Pfam" id="PF01384">
    <property type="entry name" value="PHO4"/>
    <property type="match status" value="1"/>
</dbReference>
<evidence type="ECO:0000256" key="5">
    <source>
        <dbReference type="ARBA" id="ARBA00022592"/>
    </source>
</evidence>
<evidence type="ECO:0000256" key="10">
    <source>
        <dbReference type="ARBA" id="ARBA00047348"/>
    </source>
</evidence>
<dbReference type="GO" id="GO:0015293">
    <property type="term" value="F:symporter activity"/>
    <property type="evidence" value="ECO:0007669"/>
    <property type="project" value="UniProtKB-KW"/>
</dbReference>
<sequence>MSHFLFNLEIHISTMLILALILVFVYEAINGFHDTANSVVTVIYTCALRSHSAVLMSGIFNFLGVTLSGLSVAYTIIHLLPTHFFMNTNANHILAMIFSTLFAAILWNLGTWYFRLPTSSSHTLIGTLIGIGLVHAIITHCPMMQGLNIPKLINIFLSLIISPIIGLTLARIMMLILCRYWNNNKKHKNIHITPTQQTQKYGRPQPSLWTRTILILSAAGVSFSHGANDGQKGIGLIMLLLIGVAPANFMLNMHASSHEISRTRNAVNNFYEYYTQHYNNFKTIMPSEITSMPISLALNQLKVIVPSIKDSTQIFVNNNNVTYFNKCLSTSETEIQLRKIFNDLSLTLTIINNALLLLENLDSYAQLNIDQRSQMRQLLIYIVDILDQIIVLPETSYKNKNFLKHLKEHLLHTIEYAPTWIILAVALSLSLGTIIGWKRVATTIGEKIGKKEMTYAQGLSAQLTTAISIGTASYAGMPVSTTHVLSSSITGSMLIRGWGVQGKTIKNILITWSLTVPVSIVLSGSFYWATLRLLHKYIQI</sequence>
<feature type="transmembrane region" description="Helical" evidence="11">
    <location>
        <begin position="121"/>
        <end position="140"/>
    </location>
</feature>
<dbReference type="InterPro" id="IPR001204">
    <property type="entry name" value="Phos_transporter"/>
</dbReference>
<dbReference type="GO" id="GO:0005315">
    <property type="term" value="F:phosphate transmembrane transporter activity"/>
    <property type="evidence" value="ECO:0007669"/>
    <property type="project" value="InterPro"/>
</dbReference>
<feature type="transmembrane region" description="Helical" evidence="11">
    <location>
        <begin position="458"/>
        <end position="477"/>
    </location>
</feature>
<comment type="catalytic activity">
    <reaction evidence="10">
        <text>phosphate(in) + H(+)(in) = phosphate(out) + H(+)(out)</text>
        <dbReference type="Rhea" id="RHEA:29939"/>
        <dbReference type="ChEBI" id="CHEBI:15378"/>
        <dbReference type="ChEBI" id="CHEBI:43474"/>
    </reaction>
</comment>
<keyword evidence="5 11" id="KW-0592">Phosphate transport</keyword>
<dbReference type="EMBL" id="CP097751">
    <property type="protein sequence ID" value="URJ27278.1"/>
    <property type="molecule type" value="Genomic_DNA"/>
</dbReference>
<evidence type="ECO:0000256" key="6">
    <source>
        <dbReference type="ARBA" id="ARBA00022692"/>
    </source>
</evidence>
<dbReference type="GO" id="GO:0005886">
    <property type="term" value="C:plasma membrane"/>
    <property type="evidence" value="ECO:0007669"/>
    <property type="project" value="UniProtKB-SubCell"/>
</dbReference>
<evidence type="ECO:0000256" key="1">
    <source>
        <dbReference type="ARBA" id="ARBA00004651"/>
    </source>
</evidence>
<comment type="subcellular location">
    <subcellularLocation>
        <location evidence="1">Cell membrane</location>
        <topology evidence="1">Multi-pass membrane protein</topology>
    </subcellularLocation>
    <subcellularLocation>
        <location evidence="11">Membrane</location>
        <topology evidence="11">Multi-pass membrane protein</topology>
    </subcellularLocation>
</comment>
<organism evidence="13 14">
    <name type="scientific">Candidatus Blochmanniella camponoti</name>
    <dbReference type="NCBI Taxonomy" id="108080"/>
    <lineage>
        <taxon>Bacteria</taxon>
        <taxon>Pseudomonadati</taxon>
        <taxon>Pseudomonadota</taxon>
        <taxon>Gammaproteobacteria</taxon>
        <taxon>Enterobacterales</taxon>
        <taxon>Enterobacteriaceae</taxon>
        <taxon>ant endosymbionts</taxon>
        <taxon>Candidatus Blochmanniella</taxon>
    </lineage>
</organism>
<evidence type="ECO:0000256" key="8">
    <source>
        <dbReference type="ARBA" id="ARBA00022989"/>
    </source>
</evidence>
<feature type="transmembrane region" description="Helical" evidence="11">
    <location>
        <begin position="92"/>
        <end position="114"/>
    </location>
</feature>
<keyword evidence="7" id="KW-0769">Symport</keyword>
<feature type="transmembrane region" description="Helical" evidence="11">
    <location>
        <begin position="208"/>
        <end position="227"/>
    </location>
</feature>
<evidence type="ECO:0000256" key="9">
    <source>
        <dbReference type="ARBA" id="ARBA00023136"/>
    </source>
</evidence>
<dbReference type="PANTHER" id="PTHR11101:SF65">
    <property type="entry name" value="LOW-AFFINITY INORGANIC PHOSPHATE TRANSPORTER PITA-RELATED"/>
    <property type="match status" value="1"/>
</dbReference>
<proteinExistence type="inferred from homology"/>
<dbReference type="GO" id="GO:0035435">
    <property type="term" value="P:phosphate ion transmembrane transport"/>
    <property type="evidence" value="ECO:0007669"/>
    <property type="project" value="TreeGrafter"/>
</dbReference>
<keyword evidence="3 11" id="KW-0813">Transport</keyword>
<keyword evidence="4" id="KW-1003">Cell membrane</keyword>
<evidence type="ECO:0000313" key="14">
    <source>
        <dbReference type="Proteomes" id="UP001056323"/>
    </source>
</evidence>
<feature type="transmembrane region" description="Helical" evidence="11">
    <location>
        <begin position="53"/>
        <end position="80"/>
    </location>
</feature>
<dbReference type="RefSeq" id="WP_250247102.1">
    <property type="nucleotide sequence ID" value="NZ_CP097749.1"/>
</dbReference>
<dbReference type="Proteomes" id="UP001056483">
    <property type="component" value="Chromosome"/>
</dbReference>
<evidence type="ECO:0000313" key="15">
    <source>
        <dbReference type="Proteomes" id="UP001056483"/>
    </source>
</evidence>
<feature type="transmembrane region" description="Helical" evidence="11">
    <location>
        <begin position="12"/>
        <end position="32"/>
    </location>
</feature>
<evidence type="ECO:0000256" key="2">
    <source>
        <dbReference type="ARBA" id="ARBA00005342"/>
    </source>
</evidence>
<feature type="transmembrane region" description="Helical" evidence="11">
    <location>
        <begin position="233"/>
        <end position="251"/>
    </location>
</feature>
<feature type="transmembrane region" description="Helical" evidence="11">
    <location>
        <begin position="417"/>
        <end position="437"/>
    </location>
</feature>
<keyword evidence="8 11" id="KW-1133">Transmembrane helix</keyword>
<keyword evidence="9 11" id="KW-0472">Membrane</keyword>
<keyword evidence="15" id="KW-1185">Reference proteome</keyword>
<keyword evidence="6 11" id="KW-0812">Transmembrane</keyword>
<comment type="similarity">
    <text evidence="2">Belongs to the inorganic phosphate transporter (PiT) (TC 2.A.20) family. Pit subfamily.</text>
</comment>
<accession>A0AAE9L4L7</accession>
<feature type="transmembrane region" description="Helical" evidence="11">
    <location>
        <begin position="508"/>
        <end position="529"/>
    </location>
</feature>
<feature type="transmembrane region" description="Helical" evidence="11">
    <location>
        <begin position="378"/>
        <end position="397"/>
    </location>
</feature>
<protein>
    <recommendedName>
        <fullName evidence="11">Phosphate transporter</fullName>
    </recommendedName>
</protein>
<feature type="transmembrane region" description="Helical" evidence="11">
    <location>
        <begin position="152"/>
        <end position="178"/>
    </location>
</feature>
<dbReference type="AlphaFoldDB" id="A0AAE9L4L7"/>
<evidence type="ECO:0000256" key="4">
    <source>
        <dbReference type="ARBA" id="ARBA00022475"/>
    </source>
</evidence>
<evidence type="ECO:0000313" key="12">
    <source>
        <dbReference type="EMBL" id="URJ24473.1"/>
    </source>
</evidence>
<evidence type="ECO:0000313" key="13">
    <source>
        <dbReference type="EMBL" id="URJ27278.1"/>
    </source>
</evidence>